<evidence type="ECO:0000313" key="2">
    <source>
        <dbReference type="EMBL" id="KAJ4964843.1"/>
    </source>
</evidence>
<protein>
    <recommendedName>
        <fullName evidence="4">Peptide transporter</fullName>
    </recommendedName>
</protein>
<keyword evidence="1" id="KW-1133">Transmembrane helix</keyword>
<feature type="transmembrane region" description="Helical" evidence="1">
    <location>
        <begin position="100"/>
        <end position="118"/>
    </location>
</feature>
<dbReference type="SUPFAM" id="SSF103473">
    <property type="entry name" value="MFS general substrate transporter"/>
    <property type="match status" value="1"/>
</dbReference>
<sequence>MEVPLLIDTVEGAIDYKGRPAIRSETGKWRSSVFIIGVEIAERFSYYGIGSNLITYLTGPLQQSTVTAAVNVNTWSGVASMLPLLGAFVADAYLGRYRTIFFASLLYVLVGFSLSFSHNQMFEKYCITGGKDEISNSQTST</sequence>
<feature type="transmembrane region" description="Helical" evidence="1">
    <location>
        <begin position="74"/>
        <end position="93"/>
    </location>
</feature>
<reference evidence="2" key="1">
    <citation type="journal article" date="2023" name="Plant J.">
        <title>The genome of the king protea, Protea cynaroides.</title>
        <authorList>
            <person name="Chang J."/>
            <person name="Duong T.A."/>
            <person name="Schoeman C."/>
            <person name="Ma X."/>
            <person name="Roodt D."/>
            <person name="Barker N."/>
            <person name="Li Z."/>
            <person name="Van de Peer Y."/>
            <person name="Mizrachi E."/>
        </authorList>
    </citation>
    <scope>NUCLEOTIDE SEQUENCE</scope>
    <source>
        <tissue evidence="2">Young leaves</tissue>
    </source>
</reference>
<keyword evidence="1" id="KW-0472">Membrane</keyword>
<proteinExistence type="predicted"/>
<dbReference type="AlphaFoldDB" id="A0A9Q0HEN0"/>
<dbReference type="Gene3D" id="1.20.1250.20">
    <property type="entry name" value="MFS general substrate transporter like domains"/>
    <property type="match status" value="1"/>
</dbReference>
<dbReference type="Proteomes" id="UP001141806">
    <property type="component" value="Unassembled WGS sequence"/>
</dbReference>
<evidence type="ECO:0000256" key="1">
    <source>
        <dbReference type="SAM" id="Phobius"/>
    </source>
</evidence>
<organism evidence="2 3">
    <name type="scientific">Protea cynaroides</name>
    <dbReference type="NCBI Taxonomy" id="273540"/>
    <lineage>
        <taxon>Eukaryota</taxon>
        <taxon>Viridiplantae</taxon>
        <taxon>Streptophyta</taxon>
        <taxon>Embryophyta</taxon>
        <taxon>Tracheophyta</taxon>
        <taxon>Spermatophyta</taxon>
        <taxon>Magnoliopsida</taxon>
        <taxon>Proteales</taxon>
        <taxon>Proteaceae</taxon>
        <taxon>Protea</taxon>
    </lineage>
</organism>
<keyword evidence="3" id="KW-1185">Reference proteome</keyword>
<dbReference type="InterPro" id="IPR036259">
    <property type="entry name" value="MFS_trans_sf"/>
</dbReference>
<evidence type="ECO:0000313" key="3">
    <source>
        <dbReference type="Proteomes" id="UP001141806"/>
    </source>
</evidence>
<comment type="caution">
    <text evidence="2">The sequence shown here is derived from an EMBL/GenBank/DDBJ whole genome shotgun (WGS) entry which is preliminary data.</text>
</comment>
<dbReference type="OrthoDB" id="1898501at2759"/>
<accession>A0A9Q0HEN0</accession>
<keyword evidence="1" id="KW-0812">Transmembrane</keyword>
<gene>
    <name evidence="2" type="ORF">NE237_016692</name>
</gene>
<evidence type="ECO:0008006" key="4">
    <source>
        <dbReference type="Google" id="ProtNLM"/>
    </source>
</evidence>
<name>A0A9Q0HEN0_9MAGN</name>
<dbReference type="PANTHER" id="PTHR11654">
    <property type="entry name" value="OLIGOPEPTIDE TRANSPORTER-RELATED"/>
    <property type="match status" value="1"/>
</dbReference>
<dbReference type="EMBL" id="JAMYWD010000007">
    <property type="protein sequence ID" value="KAJ4964843.1"/>
    <property type="molecule type" value="Genomic_DNA"/>
</dbReference>